<evidence type="ECO:0000256" key="1">
    <source>
        <dbReference type="ARBA" id="ARBA00022737"/>
    </source>
</evidence>
<organism evidence="5 6">
    <name type="scientific">Dioscorea cayennensis subsp. rotundata</name>
    <name type="common">White Guinea yam</name>
    <name type="synonym">Dioscorea rotundata</name>
    <dbReference type="NCBI Taxonomy" id="55577"/>
    <lineage>
        <taxon>Eukaryota</taxon>
        <taxon>Viridiplantae</taxon>
        <taxon>Streptophyta</taxon>
        <taxon>Embryophyta</taxon>
        <taxon>Tracheophyta</taxon>
        <taxon>Spermatophyta</taxon>
        <taxon>Magnoliopsida</taxon>
        <taxon>Liliopsida</taxon>
        <taxon>Dioscoreales</taxon>
        <taxon>Dioscoreaceae</taxon>
        <taxon>Dioscorea</taxon>
    </lineage>
</organism>
<comment type="function">
    <text evidence="2">Binds amino acids.</text>
</comment>
<dbReference type="InterPro" id="IPR040217">
    <property type="entry name" value="ACR1-12"/>
</dbReference>
<dbReference type="CDD" id="cd04925">
    <property type="entry name" value="ACT_ACR_2"/>
    <property type="match status" value="1"/>
</dbReference>
<dbReference type="Gene3D" id="3.30.70.260">
    <property type="match status" value="1"/>
</dbReference>
<evidence type="ECO:0000259" key="4">
    <source>
        <dbReference type="PROSITE" id="PS51671"/>
    </source>
</evidence>
<dbReference type="PANTHER" id="PTHR31096">
    <property type="entry name" value="ACT DOMAIN-CONTAINING PROTEIN ACR4-RELATED"/>
    <property type="match status" value="1"/>
</dbReference>
<dbReference type="InterPro" id="IPR002912">
    <property type="entry name" value="ACT_dom"/>
</dbReference>
<dbReference type="InterPro" id="IPR045865">
    <property type="entry name" value="ACT-like_dom_sf"/>
</dbReference>
<protein>
    <recommendedName>
        <fullName evidence="2">ACT domain-containing protein ACR</fullName>
    </recommendedName>
    <alternativeName>
        <fullName evidence="2">Protein ACT DOMAIN REPEATS</fullName>
    </alternativeName>
</protein>
<feature type="region of interest" description="Disordered" evidence="3">
    <location>
        <begin position="253"/>
        <end position="273"/>
    </location>
</feature>
<accession>A0AB40CNM0</accession>
<name>A0AB40CNM0_DIOCR</name>
<sequence length="473" mass="53283">MSMKEVCCPYFDPEFENLNERIYGPSCRVYVDNDSCEKCTVVKVDSLNKQGLLLEVVQVLTDMDLFISKSYISFDAGWLMDVFHVKDQQGNKVTDNGVINYLQQSIVTRRELKSSGDPKACTEDAVEVEPESTSECTAIEMIGTNRPGIFSEISAVLAEQKCNIIEAHAWSHNACVACVAYVSDESTSTCIHDPSRLATIEDHLSTVLRPTTITDDEFKGAKTRFLGCDSSTSHKEHRLHQLMLANRDFDESPGSARASFSSMGSNGDEDGRRTTVSIDPFNEKGYSCVNVECPDRPKLMFDIVCTLTDLQYVIFHASITSHGLFAYQEYYIRHKDGFILNSEQEKQRVAKCLEAAIERRVCEGVRLELCAKTSVGLLPYVTRILREYGLTVTRADIATDGGKTKNVFYVQDISGNEVDMDILESMQKELEPLAFQVKNEVLRRTTSMEKESFSFGSLLKSQLEWFSHNYIRD</sequence>
<dbReference type="GeneID" id="120278408"/>
<evidence type="ECO:0000313" key="5">
    <source>
        <dbReference type="Proteomes" id="UP001515500"/>
    </source>
</evidence>
<dbReference type="AlphaFoldDB" id="A0AB40CNM0"/>
<reference evidence="6" key="1">
    <citation type="submission" date="2025-08" db="UniProtKB">
        <authorList>
            <consortium name="RefSeq"/>
        </authorList>
    </citation>
    <scope>IDENTIFICATION</scope>
</reference>
<evidence type="ECO:0000313" key="6">
    <source>
        <dbReference type="RefSeq" id="XP_039141122.1"/>
    </source>
</evidence>
<gene>
    <name evidence="6" type="primary">LOC120278408</name>
</gene>
<keyword evidence="1 2" id="KW-0677">Repeat</keyword>
<dbReference type="GO" id="GO:0016597">
    <property type="term" value="F:amino acid binding"/>
    <property type="evidence" value="ECO:0007669"/>
    <property type="project" value="UniProtKB-UniRule"/>
</dbReference>
<feature type="domain" description="ACT" evidence="4">
    <location>
        <begin position="366"/>
        <end position="444"/>
    </location>
</feature>
<keyword evidence="5" id="KW-1185">Reference proteome</keyword>
<dbReference type="CDD" id="cd04895">
    <property type="entry name" value="ACT_ACR_1"/>
    <property type="match status" value="1"/>
</dbReference>
<dbReference type="PROSITE" id="PS51671">
    <property type="entry name" value="ACT"/>
    <property type="match status" value="2"/>
</dbReference>
<evidence type="ECO:0000256" key="3">
    <source>
        <dbReference type="SAM" id="MobiDB-lite"/>
    </source>
</evidence>
<dbReference type="Pfam" id="PF13740">
    <property type="entry name" value="ACT_6"/>
    <property type="match status" value="1"/>
</dbReference>
<proteinExistence type="predicted"/>
<dbReference type="RefSeq" id="XP_039141122.1">
    <property type="nucleotide sequence ID" value="XM_039285188.1"/>
</dbReference>
<dbReference type="PANTHER" id="PTHR31096:SF50">
    <property type="entry name" value="ACT DOMAIN-CONTAINING PROTEIN ACR2"/>
    <property type="match status" value="1"/>
</dbReference>
<evidence type="ECO:0000256" key="2">
    <source>
        <dbReference type="RuleBase" id="RU369043"/>
    </source>
</evidence>
<dbReference type="CDD" id="cd04897">
    <property type="entry name" value="ACT_ACR_3"/>
    <property type="match status" value="1"/>
</dbReference>
<dbReference type="SUPFAM" id="SSF55021">
    <property type="entry name" value="ACT-like"/>
    <property type="match status" value="4"/>
</dbReference>
<dbReference type="Proteomes" id="UP001515500">
    <property type="component" value="Chromosome 16"/>
</dbReference>
<feature type="domain" description="ACT" evidence="4">
    <location>
        <begin position="138"/>
        <end position="218"/>
    </location>
</feature>